<dbReference type="Gene3D" id="3.40.50.1000">
    <property type="entry name" value="HAD superfamily/HAD-like"/>
    <property type="match status" value="1"/>
</dbReference>
<keyword evidence="4" id="KW-1185">Reference proteome</keyword>
<feature type="region of interest" description="Disordered" evidence="2">
    <location>
        <begin position="144"/>
        <end position="169"/>
    </location>
</feature>
<feature type="active site" description="Nucleophile" evidence="1">
    <location>
        <position position="178"/>
    </location>
</feature>
<reference evidence="3" key="1">
    <citation type="submission" date="2020-03" db="EMBL/GenBank/DDBJ databases">
        <title>Castanea mollissima Vanexum genome sequencing.</title>
        <authorList>
            <person name="Staton M."/>
        </authorList>
    </citation>
    <scope>NUCLEOTIDE SEQUENCE</scope>
    <source>
        <tissue evidence="3">Leaf</tissue>
    </source>
</reference>
<evidence type="ECO:0000256" key="1">
    <source>
        <dbReference type="PIRSR" id="PIRSR610708-1"/>
    </source>
</evidence>
<dbReference type="Pfam" id="PF06941">
    <property type="entry name" value="NT5C"/>
    <property type="match status" value="1"/>
</dbReference>
<dbReference type="InterPro" id="IPR010708">
    <property type="entry name" value="5'(3')-deoxyribonucleotidase"/>
</dbReference>
<dbReference type="GO" id="GO:0008253">
    <property type="term" value="F:5'-nucleotidase activity"/>
    <property type="evidence" value="ECO:0007669"/>
    <property type="project" value="InterPro"/>
</dbReference>
<gene>
    <name evidence="3" type="ORF">CMV_014434</name>
</gene>
<dbReference type="InterPro" id="IPR036412">
    <property type="entry name" value="HAD-like_sf"/>
</dbReference>
<feature type="active site" description="Proton donor" evidence="1">
    <location>
        <position position="180"/>
    </location>
</feature>
<dbReference type="InterPro" id="IPR023214">
    <property type="entry name" value="HAD_sf"/>
</dbReference>
<accession>A0A8J4VTV5</accession>
<evidence type="ECO:0008006" key="5">
    <source>
        <dbReference type="Google" id="ProtNLM"/>
    </source>
</evidence>
<dbReference type="SUPFAM" id="SSF56784">
    <property type="entry name" value="HAD-like"/>
    <property type="match status" value="1"/>
</dbReference>
<dbReference type="Proteomes" id="UP000737018">
    <property type="component" value="Unassembled WGS sequence"/>
</dbReference>
<proteinExistence type="predicted"/>
<feature type="compositionally biased region" description="Polar residues" evidence="2">
    <location>
        <begin position="144"/>
        <end position="158"/>
    </location>
</feature>
<name>A0A8J4VTV5_9ROSI</name>
<organism evidence="3 4">
    <name type="scientific">Castanea mollissima</name>
    <name type="common">Chinese chestnut</name>
    <dbReference type="NCBI Taxonomy" id="60419"/>
    <lineage>
        <taxon>Eukaryota</taxon>
        <taxon>Viridiplantae</taxon>
        <taxon>Streptophyta</taxon>
        <taxon>Embryophyta</taxon>
        <taxon>Tracheophyta</taxon>
        <taxon>Spermatophyta</taxon>
        <taxon>Magnoliopsida</taxon>
        <taxon>eudicotyledons</taxon>
        <taxon>Gunneridae</taxon>
        <taxon>Pentapetalae</taxon>
        <taxon>rosids</taxon>
        <taxon>fabids</taxon>
        <taxon>Fagales</taxon>
        <taxon>Fagaceae</taxon>
        <taxon>Castanea</taxon>
    </lineage>
</organism>
<evidence type="ECO:0000256" key="2">
    <source>
        <dbReference type="SAM" id="MobiDB-lite"/>
    </source>
</evidence>
<dbReference type="GO" id="GO:0009264">
    <property type="term" value="P:deoxyribonucleotide catabolic process"/>
    <property type="evidence" value="ECO:0007669"/>
    <property type="project" value="InterPro"/>
</dbReference>
<dbReference type="EMBL" id="JRKL02002016">
    <property type="protein sequence ID" value="KAF3960884.1"/>
    <property type="molecule type" value="Genomic_DNA"/>
</dbReference>
<comment type="caution">
    <text evidence="3">The sequence shown here is derived from an EMBL/GenBank/DDBJ whole genome shotgun (WGS) entry which is preliminary data.</text>
</comment>
<evidence type="ECO:0000313" key="4">
    <source>
        <dbReference type="Proteomes" id="UP000737018"/>
    </source>
</evidence>
<dbReference type="InterPro" id="IPR052419">
    <property type="entry name" value="5_3-deoxyribonucleotidase-like"/>
</dbReference>
<evidence type="ECO:0000313" key="3">
    <source>
        <dbReference type="EMBL" id="KAF3960884.1"/>
    </source>
</evidence>
<dbReference type="PANTHER" id="PTHR35134">
    <property type="entry name" value="NUCLEOTIDASE YQFW-RELATED"/>
    <property type="match status" value="1"/>
</dbReference>
<sequence>MLRWIIKGQKQQRQRQTHWLLLFCAQQSHMATCTSSSSRCSNYSSIFRNEPMNLFLSRKVLSGGCFNLKLRCSLRFDDADDDYDHNSIDHGFHKGVGLGIRKVKGNPNAIIGNPALAPLPIPPPPQPLQLLSVFDLDTATAPLSQTQIQTPQESSSRRGSPLGFPDRPQPDKVVVAVDVDEVLGNFVSALNRFIADRYSSNHSVSEYHVYEFFKIWNCSRDEADIRVHEFFKTSYFKMGIQPLPGAQRALHKLSRYCNLSVVTSRQNAIKDHTIYWIEKHFPGLFQEIQFGNHFALDGESRPKSEICRSLGAKVLIDDNPKYAIECAEAGIKVLLFDYENSYPWCKIESVNQHPLVTKVYNWEQVEQQLISWIVS</sequence>
<protein>
    <recommendedName>
        <fullName evidence="5">Tac7077</fullName>
    </recommendedName>
</protein>
<dbReference type="OrthoDB" id="10248475at2759"/>
<dbReference type="PANTHER" id="PTHR35134:SF2">
    <property type="entry name" value="NUCLEOTIDASE YQFW-RELATED"/>
    <property type="match status" value="1"/>
</dbReference>
<dbReference type="AlphaFoldDB" id="A0A8J4VTV5"/>